<protein>
    <submittedName>
        <fullName evidence="2">Uncharacterized protein</fullName>
    </submittedName>
</protein>
<feature type="region of interest" description="Disordered" evidence="1">
    <location>
        <begin position="103"/>
        <end position="142"/>
    </location>
</feature>
<evidence type="ECO:0000313" key="2">
    <source>
        <dbReference type="EMBL" id="KAL0058455.1"/>
    </source>
</evidence>
<reference evidence="2 3" key="1">
    <citation type="submission" date="2024-05" db="EMBL/GenBank/DDBJ databases">
        <title>A draft genome resource for the thread blight pathogen Marasmius tenuissimus strain MS-2.</title>
        <authorList>
            <person name="Yulfo-Soto G.E."/>
            <person name="Baruah I.K."/>
            <person name="Amoako-Attah I."/>
            <person name="Bukari Y."/>
            <person name="Meinhardt L.W."/>
            <person name="Bailey B.A."/>
            <person name="Cohen S.P."/>
        </authorList>
    </citation>
    <scope>NUCLEOTIDE SEQUENCE [LARGE SCALE GENOMIC DNA]</scope>
    <source>
        <strain evidence="2 3">MS-2</strain>
    </source>
</reference>
<proteinExistence type="predicted"/>
<keyword evidence="3" id="KW-1185">Reference proteome</keyword>
<organism evidence="2 3">
    <name type="scientific">Marasmius tenuissimus</name>
    <dbReference type="NCBI Taxonomy" id="585030"/>
    <lineage>
        <taxon>Eukaryota</taxon>
        <taxon>Fungi</taxon>
        <taxon>Dikarya</taxon>
        <taxon>Basidiomycota</taxon>
        <taxon>Agaricomycotina</taxon>
        <taxon>Agaricomycetes</taxon>
        <taxon>Agaricomycetidae</taxon>
        <taxon>Agaricales</taxon>
        <taxon>Marasmiineae</taxon>
        <taxon>Marasmiaceae</taxon>
        <taxon>Marasmius</taxon>
    </lineage>
</organism>
<feature type="compositionally biased region" description="Polar residues" evidence="1">
    <location>
        <begin position="103"/>
        <end position="124"/>
    </location>
</feature>
<dbReference type="EMBL" id="JBBXMP010000312">
    <property type="protein sequence ID" value="KAL0058455.1"/>
    <property type="molecule type" value="Genomic_DNA"/>
</dbReference>
<dbReference type="Proteomes" id="UP001437256">
    <property type="component" value="Unassembled WGS sequence"/>
</dbReference>
<evidence type="ECO:0000313" key="3">
    <source>
        <dbReference type="Proteomes" id="UP001437256"/>
    </source>
</evidence>
<gene>
    <name evidence="2" type="ORF">AAF712_014871</name>
</gene>
<name>A0ABR2Z9V9_9AGAR</name>
<accession>A0ABR2Z9V9</accession>
<sequence length="209" mass="23254">MAYQGLTPPPLTETLNDFRKREGENLAKIARLLSDKHSPSNQVQGHCHHGQDEEGFMQFKGIQSVPNPLSSQPPPAAPHQKLEYLSLTVRSSLDRIRALETSYSRLQNGRNPGSHESSPQTYNGRSEPPKIAPIPTTNRPNPTRQLRQVIRHLEDQEATLLSVNVLLVQRRPHLKAIHPTLLLGQASEKARAMTRPSAISSILALRDIG</sequence>
<evidence type="ECO:0000256" key="1">
    <source>
        <dbReference type="SAM" id="MobiDB-lite"/>
    </source>
</evidence>
<comment type="caution">
    <text evidence="2">The sequence shown here is derived from an EMBL/GenBank/DDBJ whole genome shotgun (WGS) entry which is preliminary data.</text>
</comment>